<dbReference type="EMBL" id="JAVRQU010000013">
    <property type="protein sequence ID" value="KAK5696169.1"/>
    <property type="molecule type" value="Genomic_DNA"/>
</dbReference>
<comment type="caution">
    <text evidence="2">The sequence shown here is derived from an EMBL/GenBank/DDBJ whole genome shotgun (WGS) entry which is preliminary data.</text>
</comment>
<gene>
    <name evidence="2" type="ORF">LTR97_008589</name>
</gene>
<feature type="chain" id="PRO_5042845431" evidence="1">
    <location>
        <begin position="28"/>
        <end position="280"/>
    </location>
</feature>
<dbReference type="Proteomes" id="UP001310594">
    <property type="component" value="Unassembled WGS sequence"/>
</dbReference>
<name>A0AAN8A1T8_9PEZI</name>
<protein>
    <submittedName>
        <fullName evidence="2">Uncharacterized protein</fullName>
    </submittedName>
</protein>
<evidence type="ECO:0000256" key="1">
    <source>
        <dbReference type="SAM" id="SignalP"/>
    </source>
</evidence>
<accession>A0AAN8A1T8</accession>
<sequence>MARKTTYATILAVVSILLLRWLTMSTSQISQGFSPYDEAEFLGLINDIYDLLIRQGAFAEEDIIRAPPQGHAINLSLLDDPDRIDARVVSLMRKLPEGPEACIAPSMKPVYYLNPDDLVWSRDIDRREMGLDEEAPLDQTNALPTILLHWELQEPPWPPLNQTNALPTVIQLLDADESTDPVLVLDVADNTIRVFNEVYNGPHHLDVPGEDAPSYLRHVLDNYRTGRWIGIGWSIVDTGFMIHTRTPEIQKIILDDAGKSVLEGEFYMHLNAANVYRFTT</sequence>
<keyword evidence="1" id="KW-0732">Signal</keyword>
<dbReference type="AlphaFoldDB" id="A0AAN8A1T8"/>
<evidence type="ECO:0000313" key="3">
    <source>
        <dbReference type="Proteomes" id="UP001310594"/>
    </source>
</evidence>
<reference evidence="2" key="1">
    <citation type="submission" date="2023-08" db="EMBL/GenBank/DDBJ databases">
        <title>Black Yeasts Isolated from many extreme environments.</title>
        <authorList>
            <person name="Coleine C."/>
            <person name="Stajich J.E."/>
            <person name="Selbmann L."/>
        </authorList>
    </citation>
    <scope>NUCLEOTIDE SEQUENCE</scope>
    <source>
        <strain evidence="2">CCFEE 5810</strain>
    </source>
</reference>
<evidence type="ECO:0000313" key="2">
    <source>
        <dbReference type="EMBL" id="KAK5696169.1"/>
    </source>
</evidence>
<proteinExistence type="predicted"/>
<organism evidence="2 3">
    <name type="scientific">Elasticomyces elasticus</name>
    <dbReference type="NCBI Taxonomy" id="574655"/>
    <lineage>
        <taxon>Eukaryota</taxon>
        <taxon>Fungi</taxon>
        <taxon>Dikarya</taxon>
        <taxon>Ascomycota</taxon>
        <taxon>Pezizomycotina</taxon>
        <taxon>Dothideomycetes</taxon>
        <taxon>Dothideomycetidae</taxon>
        <taxon>Mycosphaerellales</taxon>
        <taxon>Teratosphaeriaceae</taxon>
        <taxon>Elasticomyces</taxon>
    </lineage>
</organism>
<feature type="signal peptide" evidence="1">
    <location>
        <begin position="1"/>
        <end position="27"/>
    </location>
</feature>